<proteinExistence type="predicted"/>
<organism evidence="2 3">
    <name type="scientific">Arachis hypogaea</name>
    <name type="common">Peanut</name>
    <dbReference type="NCBI Taxonomy" id="3818"/>
    <lineage>
        <taxon>Eukaryota</taxon>
        <taxon>Viridiplantae</taxon>
        <taxon>Streptophyta</taxon>
        <taxon>Embryophyta</taxon>
        <taxon>Tracheophyta</taxon>
        <taxon>Spermatophyta</taxon>
        <taxon>Magnoliopsida</taxon>
        <taxon>eudicotyledons</taxon>
        <taxon>Gunneridae</taxon>
        <taxon>Pentapetalae</taxon>
        <taxon>rosids</taxon>
        <taxon>fabids</taxon>
        <taxon>Fabales</taxon>
        <taxon>Fabaceae</taxon>
        <taxon>Papilionoideae</taxon>
        <taxon>50 kb inversion clade</taxon>
        <taxon>dalbergioids sensu lato</taxon>
        <taxon>Dalbergieae</taxon>
        <taxon>Pterocarpus clade</taxon>
        <taxon>Arachis</taxon>
    </lineage>
</organism>
<keyword evidence="3" id="KW-1185">Reference proteome</keyword>
<name>A0A444Y345_ARAHY</name>
<dbReference type="AlphaFoldDB" id="A0A444Y345"/>
<feature type="compositionally biased region" description="Basic and acidic residues" evidence="1">
    <location>
        <begin position="104"/>
        <end position="126"/>
    </location>
</feature>
<reference evidence="2 3" key="1">
    <citation type="submission" date="2019-01" db="EMBL/GenBank/DDBJ databases">
        <title>Sequencing of cultivated peanut Arachis hypogaea provides insights into genome evolution and oil improvement.</title>
        <authorList>
            <person name="Chen X."/>
        </authorList>
    </citation>
    <scope>NUCLEOTIDE SEQUENCE [LARGE SCALE GENOMIC DNA]</scope>
    <source>
        <strain evidence="3">cv. Fuhuasheng</strain>
        <tissue evidence="2">Leaves</tissue>
    </source>
</reference>
<evidence type="ECO:0000313" key="3">
    <source>
        <dbReference type="Proteomes" id="UP000289738"/>
    </source>
</evidence>
<evidence type="ECO:0000256" key="1">
    <source>
        <dbReference type="SAM" id="MobiDB-lite"/>
    </source>
</evidence>
<feature type="region of interest" description="Disordered" evidence="1">
    <location>
        <begin position="102"/>
        <end position="126"/>
    </location>
</feature>
<dbReference type="EMBL" id="SDMP01000018">
    <property type="protein sequence ID" value="RYQ96337.1"/>
    <property type="molecule type" value="Genomic_DNA"/>
</dbReference>
<gene>
    <name evidence="2" type="ORF">Ahy_B08g092059</name>
</gene>
<sequence>MPLIFHLYNIREWNWGSHVLKFIIKGISEHHLKTEKFIDGYLYALMIVYFHETKHKNKNADAILRPPWVRHWNMELLLQRIKSEIDSHMGIVKRAELKKKLKTMKKEEKKEKKEKDEKKKKKDISS</sequence>
<protein>
    <submittedName>
        <fullName evidence="2">Uncharacterized protein</fullName>
    </submittedName>
</protein>
<comment type="caution">
    <text evidence="2">The sequence shown here is derived from an EMBL/GenBank/DDBJ whole genome shotgun (WGS) entry which is preliminary data.</text>
</comment>
<evidence type="ECO:0000313" key="2">
    <source>
        <dbReference type="EMBL" id="RYQ96337.1"/>
    </source>
</evidence>
<accession>A0A444Y345</accession>
<dbReference type="Proteomes" id="UP000289738">
    <property type="component" value="Chromosome B08"/>
</dbReference>